<sequence length="98" mass="10987">MRRQLCGVWIGNITILTYHLAMLTRAARYLSSLDKCFQAVLAVMMSEMEMENGYIPKDSVKTRQPGLKQPVHMQITSRSPQPLPPLPSSPSTRSTSPL</sequence>
<name>U4LLK0_PYROM</name>
<protein>
    <submittedName>
        <fullName evidence="2">Uncharacterized protein</fullName>
    </submittedName>
</protein>
<dbReference type="Proteomes" id="UP000018144">
    <property type="component" value="Unassembled WGS sequence"/>
</dbReference>
<dbReference type="AlphaFoldDB" id="U4LLK0"/>
<accession>U4LLK0</accession>
<feature type="region of interest" description="Disordered" evidence="1">
    <location>
        <begin position="57"/>
        <end position="98"/>
    </location>
</feature>
<evidence type="ECO:0000313" key="3">
    <source>
        <dbReference type="Proteomes" id="UP000018144"/>
    </source>
</evidence>
<gene>
    <name evidence="2" type="ORF">PCON_13220</name>
</gene>
<evidence type="ECO:0000313" key="2">
    <source>
        <dbReference type="EMBL" id="CCX32457.1"/>
    </source>
</evidence>
<keyword evidence="3" id="KW-1185">Reference proteome</keyword>
<feature type="compositionally biased region" description="Low complexity" evidence="1">
    <location>
        <begin position="89"/>
        <end position="98"/>
    </location>
</feature>
<proteinExistence type="predicted"/>
<organism evidence="2 3">
    <name type="scientific">Pyronema omphalodes (strain CBS 100304)</name>
    <name type="common">Pyronema confluens</name>
    <dbReference type="NCBI Taxonomy" id="1076935"/>
    <lineage>
        <taxon>Eukaryota</taxon>
        <taxon>Fungi</taxon>
        <taxon>Dikarya</taxon>
        <taxon>Ascomycota</taxon>
        <taxon>Pezizomycotina</taxon>
        <taxon>Pezizomycetes</taxon>
        <taxon>Pezizales</taxon>
        <taxon>Pyronemataceae</taxon>
        <taxon>Pyronema</taxon>
    </lineage>
</organism>
<evidence type="ECO:0000256" key="1">
    <source>
        <dbReference type="SAM" id="MobiDB-lite"/>
    </source>
</evidence>
<dbReference type="EMBL" id="HF935878">
    <property type="protein sequence ID" value="CCX32457.1"/>
    <property type="molecule type" value="Genomic_DNA"/>
</dbReference>
<reference evidence="2 3" key="1">
    <citation type="journal article" date="2013" name="PLoS Genet.">
        <title>The genome and development-dependent transcriptomes of Pyronema confluens: a window into fungal evolution.</title>
        <authorList>
            <person name="Traeger S."/>
            <person name="Altegoer F."/>
            <person name="Freitag M."/>
            <person name="Gabaldon T."/>
            <person name="Kempken F."/>
            <person name="Kumar A."/>
            <person name="Marcet-Houben M."/>
            <person name="Poggeler S."/>
            <person name="Stajich J.E."/>
            <person name="Nowrousian M."/>
        </authorList>
    </citation>
    <scope>NUCLEOTIDE SEQUENCE [LARGE SCALE GENOMIC DNA]</scope>
    <source>
        <strain evidence="3">CBS 100304</strain>
        <tissue evidence="2">Vegetative mycelium</tissue>
    </source>
</reference>